<accession>A0ABV2BCW6</accession>
<sequence>MVLEIYPYLDGKSIKKVESLFPVKIRNYYDLFFSNQIFKCYINEKNYFKGHYYLNCQSKDLTEFWDYYFEKDDTFIRQLENLNQLLITSTVKVADVKGCLPVILKYLNDEADIASLAHFLDEISDVFTYRNTLFLEALNLKIDRINQNINFNIMNTIAKWLKKKSKTLTDQAIVQEINTAIKRAIYKEIQTIYNQRRANKSPRLSVMYCYLQTACYPYKYRYDTNGDFIVPYGGTTYNELNFEDQLIYLKSNSSLFNGTVSCRDYAGYLQSIEDKVTADDFISAIPPVNTDTLSYNKLPFNADNEKHLFSLLKDIKCRFLLVLNKSEFTTSIKEHTNLKIVNIRSKYPFISKDQHTTKEQKVIIKNYPELSN</sequence>
<dbReference type="RefSeq" id="WP_353579860.1">
    <property type="nucleotide sequence ID" value="NZ_JBETVU010000013.1"/>
</dbReference>
<reference evidence="7" key="1">
    <citation type="submission" date="2024-06" db="EMBL/GenBank/DDBJ databases">
        <title>Vaginal Lactobacillus fatty acid response mechanisms reveal a metabolite-targeted strategy for bacterial vaginosis treatment.</title>
        <authorList>
            <person name="Zhu M."/>
            <person name="Blainey P.C."/>
            <person name="Bloom S.M."/>
            <person name="Kwon D.S."/>
        </authorList>
    </citation>
    <scope>NUCLEOTIDE SEQUENCE</scope>
    <source>
        <strain evidence="7">194_F1_1</strain>
    </source>
</reference>
<dbReference type="InterPro" id="IPR012327">
    <property type="entry name" value="MeTrfase_D12"/>
</dbReference>
<dbReference type="Gene3D" id="1.10.1020.10">
    <property type="entry name" value="Adenine-specific Methyltransferase, Domain 2"/>
    <property type="match status" value="1"/>
</dbReference>
<dbReference type="InterPro" id="IPR029063">
    <property type="entry name" value="SAM-dependent_MTases_sf"/>
</dbReference>
<comment type="catalytic activity">
    <reaction evidence="6">
        <text>a 2'-deoxyadenosine in DNA + S-adenosyl-L-methionine = an N(6)-methyl-2'-deoxyadenosine in DNA + S-adenosyl-L-homocysteine + H(+)</text>
        <dbReference type="Rhea" id="RHEA:15197"/>
        <dbReference type="Rhea" id="RHEA-COMP:12418"/>
        <dbReference type="Rhea" id="RHEA-COMP:12419"/>
        <dbReference type="ChEBI" id="CHEBI:15378"/>
        <dbReference type="ChEBI" id="CHEBI:57856"/>
        <dbReference type="ChEBI" id="CHEBI:59789"/>
        <dbReference type="ChEBI" id="CHEBI:90615"/>
        <dbReference type="ChEBI" id="CHEBI:90616"/>
        <dbReference type="EC" id="2.1.1.72"/>
    </reaction>
</comment>
<dbReference type="EC" id="2.1.1.72" evidence="2"/>
<keyword evidence="5" id="KW-0949">S-adenosyl-L-methionine</keyword>
<comment type="caution">
    <text evidence="7">The sequence shown here is derived from an EMBL/GenBank/DDBJ whole genome shotgun (WGS) entry which is preliminary data.</text>
</comment>
<name>A0ABV2BCW6_9LACO</name>
<evidence type="ECO:0000256" key="4">
    <source>
        <dbReference type="ARBA" id="ARBA00022679"/>
    </source>
</evidence>
<dbReference type="InterPro" id="IPR023095">
    <property type="entry name" value="Ade_MeTrfase_dom_2"/>
</dbReference>
<protein>
    <recommendedName>
        <fullName evidence="2">site-specific DNA-methyltransferase (adenine-specific)</fullName>
        <ecNumber evidence="2">2.1.1.72</ecNumber>
    </recommendedName>
</protein>
<keyword evidence="8" id="KW-1185">Reference proteome</keyword>
<evidence type="ECO:0000256" key="3">
    <source>
        <dbReference type="ARBA" id="ARBA00022603"/>
    </source>
</evidence>
<evidence type="ECO:0000313" key="7">
    <source>
        <dbReference type="EMBL" id="MES5151074.1"/>
    </source>
</evidence>
<evidence type="ECO:0000256" key="6">
    <source>
        <dbReference type="ARBA" id="ARBA00047942"/>
    </source>
</evidence>
<organism evidence="7 8">
    <name type="scientific">Lactobacillus crispatus</name>
    <dbReference type="NCBI Taxonomy" id="47770"/>
    <lineage>
        <taxon>Bacteria</taxon>
        <taxon>Bacillati</taxon>
        <taxon>Bacillota</taxon>
        <taxon>Bacilli</taxon>
        <taxon>Lactobacillales</taxon>
        <taxon>Lactobacillaceae</taxon>
        <taxon>Lactobacillus</taxon>
    </lineage>
</organism>
<dbReference type="GO" id="GO:0032259">
    <property type="term" value="P:methylation"/>
    <property type="evidence" value="ECO:0007669"/>
    <property type="project" value="UniProtKB-KW"/>
</dbReference>
<gene>
    <name evidence="7" type="ORF">ABVC42_14680</name>
</gene>
<dbReference type="Pfam" id="PF02086">
    <property type="entry name" value="MethyltransfD12"/>
    <property type="match status" value="1"/>
</dbReference>
<proteinExistence type="inferred from homology"/>
<evidence type="ECO:0000256" key="2">
    <source>
        <dbReference type="ARBA" id="ARBA00011900"/>
    </source>
</evidence>
<evidence type="ECO:0000256" key="1">
    <source>
        <dbReference type="ARBA" id="ARBA00006594"/>
    </source>
</evidence>
<keyword evidence="3 7" id="KW-0489">Methyltransferase</keyword>
<evidence type="ECO:0000256" key="5">
    <source>
        <dbReference type="ARBA" id="ARBA00022691"/>
    </source>
</evidence>
<dbReference type="GO" id="GO:0008168">
    <property type="term" value="F:methyltransferase activity"/>
    <property type="evidence" value="ECO:0007669"/>
    <property type="project" value="UniProtKB-KW"/>
</dbReference>
<keyword evidence="4" id="KW-0808">Transferase</keyword>
<evidence type="ECO:0000313" key="8">
    <source>
        <dbReference type="Proteomes" id="UP001434419"/>
    </source>
</evidence>
<dbReference type="Proteomes" id="UP001434419">
    <property type="component" value="Unassembled WGS sequence"/>
</dbReference>
<dbReference type="Gene3D" id="3.40.50.150">
    <property type="entry name" value="Vaccinia Virus protein VP39"/>
    <property type="match status" value="1"/>
</dbReference>
<comment type="similarity">
    <text evidence="1">Belongs to the N(4)/N(6)-methyltransferase family.</text>
</comment>
<dbReference type="SUPFAM" id="SSF53335">
    <property type="entry name" value="S-adenosyl-L-methionine-dependent methyltransferases"/>
    <property type="match status" value="1"/>
</dbReference>
<dbReference type="EMBL" id="JBETVU010000013">
    <property type="protein sequence ID" value="MES5151074.1"/>
    <property type="molecule type" value="Genomic_DNA"/>
</dbReference>